<keyword evidence="7" id="KW-1185">Reference proteome</keyword>
<comment type="subcellular location">
    <subcellularLocation>
        <location evidence="1">Membrane</location>
        <topology evidence="1">Multi-pass membrane protein</topology>
    </subcellularLocation>
</comment>
<organism evidence="6 7">
    <name type="scientific">Cecembia rubra</name>
    <dbReference type="NCBI Taxonomy" id="1485585"/>
    <lineage>
        <taxon>Bacteria</taxon>
        <taxon>Pseudomonadati</taxon>
        <taxon>Bacteroidota</taxon>
        <taxon>Cytophagia</taxon>
        <taxon>Cytophagales</taxon>
        <taxon>Cyclobacteriaceae</taxon>
        <taxon>Cecembia</taxon>
    </lineage>
</organism>
<feature type="transmembrane region" description="Helical" evidence="5">
    <location>
        <begin position="67"/>
        <end position="88"/>
    </location>
</feature>
<dbReference type="InterPro" id="IPR032808">
    <property type="entry name" value="DoxX"/>
</dbReference>
<dbReference type="PANTHER" id="PTHR36974">
    <property type="entry name" value="MEMBRANE PROTEIN-RELATED"/>
    <property type="match status" value="1"/>
</dbReference>
<evidence type="ECO:0000256" key="1">
    <source>
        <dbReference type="ARBA" id="ARBA00004141"/>
    </source>
</evidence>
<dbReference type="PANTHER" id="PTHR36974:SF1">
    <property type="entry name" value="DOXX FAMILY MEMBRANE PROTEIN"/>
    <property type="match status" value="1"/>
</dbReference>
<evidence type="ECO:0000256" key="2">
    <source>
        <dbReference type="ARBA" id="ARBA00022692"/>
    </source>
</evidence>
<comment type="caution">
    <text evidence="6">The sequence shown here is derived from an EMBL/GenBank/DDBJ whole genome shotgun (WGS) entry which is preliminary data.</text>
</comment>
<proteinExistence type="predicted"/>
<gene>
    <name evidence="6" type="ORF">CLV48_101825</name>
</gene>
<evidence type="ECO:0000313" key="7">
    <source>
        <dbReference type="Proteomes" id="UP000240708"/>
    </source>
</evidence>
<evidence type="ECO:0000313" key="6">
    <source>
        <dbReference type="EMBL" id="PSL07886.1"/>
    </source>
</evidence>
<dbReference type="Pfam" id="PF07681">
    <property type="entry name" value="DoxX"/>
    <property type="match status" value="1"/>
</dbReference>
<feature type="transmembrane region" description="Helical" evidence="5">
    <location>
        <begin position="100"/>
        <end position="120"/>
    </location>
</feature>
<dbReference type="Proteomes" id="UP000240708">
    <property type="component" value="Unassembled WGS sequence"/>
</dbReference>
<protein>
    <submittedName>
        <fullName evidence="6">Putative membrane protein</fullName>
    </submittedName>
</protein>
<evidence type="ECO:0000256" key="3">
    <source>
        <dbReference type="ARBA" id="ARBA00022989"/>
    </source>
</evidence>
<name>A0A2P8EEJ0_9BACT</name>
<evidence type="ECO:0000256" key="4">
    <source>
        <dbReference type="ARBA" id="ARBA00023136"/>
    </source>
</evidence>
<keyword evidence="4 5" id="KW-0472">Membrane</keyword>
<sequence length="122" mass="14035">MVQKILVLGLGLFFIIAGLNHFIQPEFYFPLIPPYLPWPSLINYASGFLEIILGLAVLLPSLRKISAWCIIILMILFIPSHVYFIQIGSCIPDGLCVPVWLAWIRLLIIHPLLMFWAWIFTK</sequence>
<keyword evidence="2 5" id="KW-0812">Transmembrane</keyword>
<evidence type="ECO:0000256" key="5">
    <source>
        <dbReference type="SAM" id="Phobius"/>
    </source>
</evidence>
<dbReference type="GO" id="GO:0016020">
    <property type="term" value="C:membrane"/>
    <property type="evidence" value="ECO:0007669"/>
    <property type="project" value="UniProtKB-SubCell"/>
</dbReference>
<dbReference type="AlphaFoldDB" id="A0A2P8EEJ0"/>
<reference evidence="6 7" key="1">
    <citation type="submission" date="2018-03" db="EMBL/GenBank/DDBJ databases">
        <title>Genomic Encyclopedia of Archaeal and Bacterial Type Strains, Phase II (KMG-II): from individual species to whole genera.</title>
        <authorList>
            <person name="Goeker M."/>
        </authorList>
    </citation>
    <scope>NUCLEOTIDE SEQUENCE [LARGE SCALE GENOMIC DNA]</scope>
    <source>
        <strain evidence="6 7">DSM 28057</strain>
    </source>
</reference>
<feature type="transmembrane region" description="Helical" evidence="5">
    <location>
        <begin position="41"/>
        <end position="60"/>
    </location>
</feature>
<dbReference type="EMBL" id="PYGF01000001">
    <property type="protein sequence ID" value="PSL07886.1"/>
    <property type="molecule type" value="Genomic_DNA"/>
</dbReference>
<accession>A0A2P8EEJ0</accession>
<keyword evidence="3 5" id="KW-1133">Transmembrane helix</keyword>
<dbReference type="OrthoDB" id="327939at2"/>